<dbReference type="PANTHER" id="PTHR35526:SF6">
    <property type="entry name" value="SLR1861 PROTEIN"/>
    <property type="match status" value="1"/>
</dbReference>
<keyword evidence="1" id="KW-0723">Serine/threonine-protein kinase</keyword>
<keyword evidence="1" id="KW-0808">Transferase</keyword>
<name>A0ABT5YKN1_9PROT</name>
<evidence type="ECO:0000256" key="1">
    <source>
        <dbReference type="ARBA" id="ARBA00022527"/>
    </source>
</evidence>
<keyword evidence="1" id="KW-0418">Kinase</keyword>
<dbReference type="InterPro" id="IPR050267">
    <property type="entry name" value="Anti-sigma-factor_SerPK"/>
</dbReference>
<dbReference type="SUPFAM" id="SSF55874">
    <property type="entry name" value="ATPase domain of HSP90 chaperone/DNA topoisomerase II/histidine kinase"/>
    <property type="match status" value="1"/>
</dbReference>
<accession>A0ABT5YKN1</accession>
<gene>
    <name evidence="3" type="ORF">P2G67_05910</name>
</gene>
<dbReference type="CDD" id="cd16936">
    <property type="entry name" value="HATPase_RsbW-like"/>
    <property type="match status" value="1"/>
</dbReference>
<feature type="domain" description="Histidine kinase/HSP90-like ATPase" evidence="2">
    <location>
        <begin position="14"/>
        <end position="139"/>
    </location>
</feature>
<keyword evidence="3" id="KW-0547">Nucleotide-binding</keyword>
<keyword evidence="3" id="KW-0067">ATP-binding</keyword>
<dbReference type="Pfam" id="PF13581">
    <property type="entry name" value="HATPase_c_2"/>
    <property type="match status" value="1"/>
</dbReference>
<evidence type="ECO:0000313" key="3">
    <source>
        <dbReference type="EMBL" id="MDF2095505.1"/>
    </source>
</evidence>
<dbReference type="GO" id="GO:0005524">
    <property type="term" value="F:ATP binding"/>
    <property type="evidence" value="ECO:0007669"/>
    <property type="project" value="UniProtKB-KW"/>
</dbReference>
<comment type="caution">
    <text evidence="3">The sequence shown here is derived from an EMBL/GenBank/DDBJ whole genome shotgun (WGS) entry which is preliminary data.</text>
</comment>
<dbReference type="PANTHER" id="PTHR35526">
    <property type="entry name" value="ANTI-SIGMA-F FACTOR RSBW-RELATED"/>
    <property type="match status" value="1"/>
</dbReference>
<evidence type="ECO:0000259" key="2">
    <source>
        <dbReference type="Pfam" id="PF13581"/>
    </source>
</evidence>
<dbReference type="Proteomes" id="UP001215503">
    <property type="component" value="Unassembled WGS sequence"/>
</dbReference>
<sequence>MSEAKSARLELRLRNDLTELDTLSEALEEFCEAKAVPTGAAYHLNLVLDELVTNIVSYGYEEDAGEREIVIQLEREANAVAVVVEDDGVAFNPLSAKEPDLDASVEERPIGGLGLHFLRTLMDDLCYRRKDGRNRLGFRKPLTDQPNAA</sequence>
<protein>
    <submittedName>
        <fullName evidence="3">ATP-binding protein</fullName>
    </submittedName>
</protein>
<organism evidence="3 4">
    <name type="scientific">Aquibaculum arenosum</name>
    <dbReference type="NCBI Taxonomy" id="3032591"/>
    <lineage>
        <taxon>Bacteria</taxon>
        <taxon>Pseudomonadati</taxon>
        <taxon>Pseudomonadota</taxon>
        <taxon>Alphaproteobacteria</taxon>
        <taxon>Rhodospirillales</taxon>
        <taxon>Rhodovibrionaceae</taxon>
        <taxon>Aquibaculum</taxon>
    </lineage>
</organism>
<dbReference type="RefSeq" id="WP_275820995.1">
    <property type="nucleotide sequence ID" value="NZ_JARHUD010000003.1"/>
</dbReference>
<reference evidence="3 4" key="1">
    <citation type="submission" date="2023-03" db="EMBL/GenBank/DDBJ databases">
        <title>Fodinicurvata sp. CAU 1616 isolated from sea sendiment.</title>
        <authorList>
            <person name="Kim W."/>
        </authorList>
    </citation>
    <scope>NUCLEOTIDE SEQUENCE [LARGE SCALE GENOMIC DNA]</scope>
    <source>
        <strain evidence="3 4">CAU 1616</strain>
    </source>
</reference>
<keyword evidence="4" id="KW-1185">Reference proteome</keyword>
<dbReference type="InterPro" id="IPR003594">
    <property type="entry name" value="HATPase_dom"/>
</dbReference>
<evidence type="ECO:0000313" key="4">
    <source>
        <dbReference type="Proteomes" id="UP001215503"/>
    </source>
</evidence>
<dbReference type="InterPro" id="IPR036890">
    <property type="entry name" value="HATPase_C_sf"/>
</dbReference>
<dbReference type="EMBL" id="JARHUD010000003">
    <property type="protein sequence ID" value="MDF2095505.1"/>
    <property type="molecule type" value="Genomic_DNA"/>
</dbReference>
<proteinExistence type="predicted"/>
<dbReference type="Gene3D" id="3.30.565.10">
    <property type="entry name" value="Histidine kinase-like ATPase, C-terminal domain"/>
    <property type="match status" value="1"/>
</dbReference>